<evidence type="ECO:0000313" key="1">
    <source>
        <dbReference type="EMBL" id="OJA15682.1"/>
    </source>
</evidence>
<comment type="caution">
    <text evidence="1">The sequence shown here is derived from an EMBL/GenBank/DDBJ whole genome shotgun (WGS) entry which is preliminary data.</text>
</comment>
<evidence type="ECO:0000313" key="2">
    <source>
        <dbReference type="Proteomes" id="UP000183567"/>
    </source>
</evidence>
<organism evidence="1 2">
    <name type="scientific">Rhizopogon vesiculosus</name>
    <dbReference type="NCBI Taxonomy" id="180088"/>
    <lineage>
        <taxon>Eukaryota</taxon>
        <taxon>Fungi</taxon>
        <taxon>Dikarya</taxon>
        <taxon>Basidiomycota</taxon>
        <taxon>Agaricomycotina</taxon>
        <taxon>Agaricomycetes</taxon>
        <taxon>Agaricomycetidae</taxon>
        <taxon>Boletales</taxon>
        <taxon>Suillineae</taxon>
        <taxon>Rhizopogonaceae</taxon>
        <taxon>Rhizopogon</taxon>
    </lineage>
</organism>
<dbReference type="Proteomes" id="UP000183567">
    <property type="component" value="Unassembled WGS sequence"/>
</dbReference>
<dbReference type="AlphaFoldDB" id="A0A1J8R1S3"/>
<dbReference type="EMBL" id="LVVM01002949">
    <property type="protein sequence ID" value="OJA15682.1"/>
    <property type="molecule type" value="Genomic_DNA"/>
</dbReference>
<sequence length="40" mass="4521">MSWGAVKVQRPPFLRTKSWSSISGVPGLDRTLVHVRNELD</sequence>
<proteinExistence type="predicted"/>
<name>A0A1J8R1S3_9AGAM</name>
<keyword evidence="2" id="KW-1185">Reference proteome</keyword>
<gene>
    <name evidence="1" type="ORF">AZE42_12944</name>
</gene>
<accession>A0A1J8R1S3</accession>
<protein>
    <submittedName>
        <fullName evidence="1">Uncharacterized protein</fullName>
    </submittedName>
</protein>
<reference evidence="1 2" key="1">
    <citation type="submission" date="2016-03" db="EMBL/GenBank/DDBJ databases">
        <title>Comparative genomics of the ectomycorrhizal sister species Rhizopogon vinicolor and Rhizopogon vesiculosus (Basidiomycota: Boletales) reveals a divergence of the mating type B locus.</title>
        <authorList>
            <person name="Mujic A.B."/>
            <person name="Kuo A."/>
            <person name="Tritt A."/>
            <person name="Lipzen A."/>
            <person name="Chen C."/>
            <person name="Johnson J."/>
            <person name="Sharma A."/>
            <person name="Barry K."/>
            <person name="Grigoriev I.V."/>
            <person name="Spatafora J.W."/>
        </authorList>
    </citation>
    <scope>NUCLEOTIDE SEQUENCE [LARGE SCALE GENOMIC DNA]</scope>
    <source>
        <strain evidence="1 2">AM-OR11-056</strain>
    </source>
</reference>